<name>A0A226EUS7_FOLCA</name>
<dbReference type="AlphaFoldDB" id="A0A226EUS7"/>
<sequence length="389" mass="44305">MCKQKVDVEGSTASTESTGDPPLSKFDLFIKQSPSIPGHSMEFVHPKEIPWFDHNLLQNGMDFVRNNYFSVLLSNFIGGFLMITGKNIGGESLFRRGSITTPSASFLRILKTTDRFMHWYSSDVSQDGSEGFRAVKTVRRLHQLYGEPKEKGVIPDAEFASHFTPETTQRVQIMRAELENIVDKTVAPYALLTHELPYSFSQFTVALNQLSLITTLLLFPDLVGLNDSEDLRGYCHFLAVLGRMLGLEDRFNIALSNDIDLMKGIFCNVIVASWQKIEETNVQLNEIFVQGVNANILLPSFMKIQVELFLLMLLKGMGAGRKVFHDKLNFFNKLYWAMLISTCWLIRKSLILKIVVNNFTRLFVWILTNAYLRDKSKYQPKCRNGCPFG</sequence>
<evidence type="ECO:0000256" key="1">
    <source>
        <dbReference type="SAM" id="MobiDB-lite"/>
    </source>
</evidence>
<dbReference type="EMBL" id="LNIX01000002">
    <property type="protein sequence ID" value="OXA60917.1"/>
    <property type="molecule type" value="Genomic_DNA"/>
</dbReference>
<evidence type="ECO:0000313" key="2">
    <source>
        <dbReference type="EMBL" id="OXA60917.1"/>
    </source>
</evidence>
<dbReference type="PANTHER" id="PTHR37159:SF1">
    <property type="entry name" value="GH11867P"/>
    <property type="match status" value="1"/>
</dbReference>
<evidence type="ECO:0008006" key="4">
    <source>
        <dbReference type="Google" id="ProtNLM"/>
    </source>
</evidence>
<reference evidence="2 3" key="1">
    <citation type="submission" date="2015-12" db="EMBL/GenBank/DDBJ databases">
        <title>The genome of Folsomia candida.</title>
        <authorList>
            <person name="Faddeeva A."/>
            <person name="Derks M.F."/>
            <person name="Anvar Y."/>
            <person name="Smit S."/>
            <person name="Van Straalen N."/>
            <person name="Roelofs D."/>
        </authorList>
    </citation>
    <scope>NUCLEOTIDE SEQUENCE [LARGE SCALE GENOMIC DNA]</scope>
    <source>
        <strain evidence="2 3">VU population</strain>
        <tissue evidence="2">Whole body</tissue>
    </source>
</reference>
<comment type="caution">
    <text evidence="2">The sequence shown here is derived from an EMBL/GenBank/DDBJ whole genome shotgun (WGS) entry which is preliminary data.</text>
</comment>
<protein>
    <recommendedName>
        <fullName evidence="4">ER-bound oxygenase mpaB/mpaB'/Rubber oxygenase catalytic domain-containing protein</fullName>
    </recommendedName>
</protein>
<dbReference type="OrthoDB" id="6361347at2759"/>
<accession>A0A226EUS7</accession>
<dbReference type="PANTHER" id="PTHR37159">
    <property type="entry name" value="GH11867P"/>
    <property type="match status" value="1"/>
</dbReference>
<feature type="region of interest" description="Disordered" evidence="1">
    <location>
        <begin position="1"/>
        <end position="20"/>
    </location>
</feature>
<organism evidence="2 3">
    <name type="scientific">Folsomia candida</name>
    <name type="common">Springtail</name>
    <dbReference type="NCBI Taxonomy" id="158441"/>
    <lineage>
        <taxon>Eukaryota</taxon>
        <taxon>Metazoa</taxon>
        <taxon>Ecdysozoa</taxon>
        <taxon>Arthropoda</taxon>
        <taxon>Hexapoda</taxon>
        <taxon>Collembola</taxon>
        <taxon>Entomobryomorpha</taxon>
        <taxon>Isotomoidea</taxon>
        <taxon>Isotomidae</taxon>
        <taxon>Proisotominae</taxon>
        <taxon>Folsomia</taxon>
    </lineage>
</organism>
<dbReference type="Proteomes" id="UP000198287">
    <property type="component" value="Unassembled WGS sequence"/>
</dbReference>
<evidence type="ECO:0000313" key="3">
    <source>
        <dbReference type="Proteomes" id="UP000198287"/>
    </source>
</evidence>
<keyword evidence="3" id="KW-1185">Reference proteome</keyword>
<gene>
    <name evidence="2" type="ORF">Fcan01_04968</name>
</gene>
<proteinExistence type="predicted"/>